<dbReference type="InParanoid" id="A0A1V8T7A7"/>
<name>A0A1V8T7A7_9PEZI</name>
<reference evidence="6" key="1">
    <citation type="submission" date="2017-03" db="EMBL/GenBank/DDBJ databases">
        <title>Genomes of endolithic fungi from Antarctica.</title>
        <authorList>
            <person name="Coleine C."/>
            <person name="Masonjones S."/>
            <person name="Stajich J.E."/>
        </authorList>
    </citation>
    <scope>NUCLEOTIDE SEQUENCE [LARGE SCALE GENOMIC DNA]</scope>
    <source>
        <strain evidence="6">CCFEE 5527</strain>
    </source>
</reference>
<evidence type="ECO:0000256" key="1">
    <source>
        <dbReference type="ARBA" id="ARBA00022679"/>
    </source>
</evidence>
<feature type="domain" description="N-acetyltransferase" evidence="4">
    <location>
        <begin position="71"/>
        <end position="250"/>
    </location>
</feature>
<comment type="caution">
    <text evidence="5">The sequence shown here is derived from an EMBL/GenBank/DDBJ whole genome shotgun (WGS) entry which is preliminary data.</text>
</comment>
<dbReference type="EMBL" id="NAJO01000015">
    <property type="protein sequence ID" value="OQO07141.1"/>
    <property type="molecule type" value="Genomic_DNA"/>
</dbReference>
<dbReference type="InterPro" id="IPR051556">
    <property type="entry name" value="N-term/lysine_N-AcTrnsfr"/>
</dbReference>
<dbReference type="SUPFAM" id="SSF55729">
    <property type="entry name" value="Acyl-CoA N-acyltransferases (Nat)"/>
    <property type="match status" value="1"/>
</dbReference>
<dbReference type="Pfam" id="PF00583">
    <property type="entry name" value="Acetyltransf_1"/>
    <property type="match status" value="1"/>
</dbReference>
<dbReference type="PANTHER" id="PTHR42919:SF8">
    <property type="entry name" value="N-ALPHA-ACETYLTRANSFERASE 50"/>
    <property type="match status" value="1"/>
</dbReference>
<keyword evidence="2" id="KW-0012">Acyltransferase</keyword>
<dbReference type="GO" id="GO:0007064">
    <property type="term" value="P:mitotic sister chromatid cohesion"/>
    <property type="evidence" value="ECO:0007669"/>
    <property type="project" value="TreeGrafter"/>
</dbReference>
<organism evidence="5 6">
    <name type="scientific">Cryoendolithus antarcticus</name>
    <dbReference type="NCBI Taxonomy" id="1507870"/>
    <lineage>
        <taxon>Eukaryota</taxon>
        <taxon>Fungi</taxon>
        <taxon>Dikarya</taxon>
        <taxon>Ascomycota</taxon>
        <taxon>Pezizomycotina</taxon>
        <taxon>Dothideomycetes</taxon>
        <taxon>Dothideomycetidae</taxon>
        <taxon>Cladosporiales</taxon>
        <taxon>Cladosporiaceae</taxon>
        <taxon>Cryoendolithus</taxon>
    </lineage>
</organism>
<feature type="region of interest" description="Disordered" evidence="3">
    <location>
        <begin position="26"/>
        <end position="49"/>
    </location>
</feature>
<dbReference type="STRING" id="1507870.A0A1V8T7A7"/>
<evidence type="ECO:0000313" key="6">
    <source>
        <dbReference type="Proteomes" id="UP000192596"/>
    </source>
</evidence>
<proteinExistence type="predicted"/>
<dbReference type="CDD" id="cd04301">
    <property type="entry name" value="NAT_SF"/>
    <property type="match status" value="1"/>
</dbReference>
<evidence type="ECO:0000313" key="5">
    <source>
        <dbReference type="EMBL" id="OQO07141.1"/>
    </source>
</evidence>
<dbReference type="Gene3D" id="3.40.630.30">
    <property type="match status" value="1"/>
</dbReference>
<dbReference type="OrthoDB" id="47374at2759"/>
<dbReference type="GO" id="GO:0016747">
    <property type="term" value="F:acyltransferase activity, transferring groups other than amino-acyl groups"/>
    <property type="evidence" value="ECO:0007669"/>
    <property type="project" value="InterPro"/>
</dbReference>
<gene>
    <name evidence="5" type="ORF">B0A48_07709</name>
</gene>
<evidence type="ECO:0000259" key="4">
    <source>
        <dbReference type="PROSITE" id="PS51186"/>
    </source>
</evidence>
<protein>
    <recommendedName>
        <fullName evidence="4">N-acetyltransferase domain-containing protein</fullName>
    </recommendedName>
</protein>
<sequence>MPQASLMTWLSKPSTVSVPPPALVRPQRHEALPTPPSLTREVAKRPEDRTDRDIVVLPPQKAPARSCPPNVTLRAPTKADLPAFKQMNSLLLPIPYPESFYKETISDDLTRNITLLAFWHDRPPGGVSPSDHALEKGRLVGAIRCRLFAHPLSSSPLPPSTAEKPMLYLSTLVVLSPYRGHGIAAHLLDTLLLRAVEDYGIGSVGAHVWEANTEGLDWYRKRDFREVGREKGYYRKLNPDGAVVVRREVGVMDLAGREK</sequence>
<evidence type="ECO:0000256" key="3">
    <source>
        <dbReference type="SAM" id="MobiDB-lite"/>
    </source>
</evidence>
<keyword evidence="6" id="KW-1185">Reference proteome</keyword>
<evidence type="ECO:0000256" key="2">
    <source>
        <dbReference type="ARBA" id="ARBA00023315"/>
    </source>
</evidence>
<dbReference type="Proteomes" id="UP000192596">
    <property type="component" value="Unassembled WGS sequence"/>
</dbReference>
<dbReference type="GO" id="GO:0031415">
    <property type="term" value="C:NatA complex"/>
    <property type="evidence" value="ECO:0007669"/>
    <property type="project" value="TreeGrafter"/>
</dbReference>
<dbReference type="PANTHER" id="PTHR42919">
    <property type="entry name" value="N-ALPHA-ACETYLTRANSFERASE"/>
    <property type="match status" value="1"/>
</dbReference>
<accession>A0A1V8T7A7</accession>
<dbReference type="AlphaFoldDB" id="A0A1V8T7A7"/>
<keyword evidence="1" id="KW-0808">Transferase</keyword>
<dbReference type="InterPro" id="IPR016181">
    <property type="entry name" value="Acyl_CoA_acyltransferase"/>
</dbReference>
<dbReference type="InterPro" id="IPR000182">
    <property type="entry name" value="GNAT_dom"/>
</dbReference>
<dbReference type="PROSITE" id="PS51186">
    <property type="entry name" value="GNAT"/>
    <property type="match status" value="1"/>
</dbReference>